<dbReference type="GO" id="GO:0005506">
    <property type="term" value="F:iron ion binding"/>
    <property type="evidence" value="ECO:0007669"/>
    <property type="project" value="InterPro"/>
</dbReference>
<keyword evidence="3 5" id="KW-0479">Metal-binding</keyword>
<evidence type="ECO:0000313" key="8">
    <source>
        <dbReference type="Proteomes" id="UP000317940"/>
    </source>
</evidence>
<protein>
    <submittedName>
        <fullName evidence="7">Pentalenene oxygenase</fullName>
    </submittedName>
</protein>
<proteinExistence type="inferred from homology"/>
<dbReference type="InterPro" id="IPR017972">
    <property type="entry name" value="Cyt_P450_CS"/>
</dbReference>
<dbReference type="GO" id="GO:0016705">
    <property type="term" value="F:oxidoreductase activity, acting on paired donors, with incorporation or reduction of molecular oxygen"/>
    <property type="evidence" value="ECO:0007669"/>
    <property type="project" value="InterPro"/>
</dbReference>
<dbReference type="GO" id="GO:0004497">
    <property type="term" value="F:monooxygenase activity"/>
    <property type="evidence" value="ECO:0007669"/>
    <property type="project" value="UniProtKB-KW"/>
</dbReference>
<dbReference type="PANTHER" id="PTHR24305">
    <property type="entry name" value="CYTOCHROME P450"/>
    <property type="match status" value="1"/>
</dbReference>
<dbReference type="GO" id="GO:0020037">
    <property type="term" value="F:heme binding"/>
    <property type="evidence" value="ECO:0007669"/>
    <property type="project" value="InterPro"/>
</dbReference>
<accession>A0A561UQE8</accession>
<comment type="cofactor">
    <cofactor evidence="1 5">
        <name>heme</name>
        <dbReference type="ChEBI" id="CHEBI:30413"/>
    </cofactor>
</comment>
<sequence>MSSPVPTAPGALPGLGHALPLLRDPLRFLRGLAGSGPLVRVRIGPLPVLLVCEPALIRQLLLDDRTFDKVGPIAERSKDLVGEGLAGCPHQLHRRQRRLCQPSFHPHRLPDYAAQFGASAERTASSWRDGQLLDVPAELLTMTMRSTLTAIFATTLPEATGRQLLADLAVLLDGSFRQILTPPPLDRLPIPANRRYRLATERFERTLGELAVRRRAEPNGGGDLLSSLIDALDPDSGTAERALSDAEVTDQLRTFFVAGTETTAATLGWTLHLLARHSEVQRRLRAELARVLGGAAPTLADLPALPLTRHTVTEALRLYPPAWMLTRDTTGPAELGGHRVPAGHTVAWSPYLLHHRADLYPDPERFDPDRWRDTKPDRTAYLPFGSGPRKCIGEQFALAQAALSLAVIAGRWQVEPAAAVRPAARSTLTPRGLRLRVRAVTGRQ</sequence>
<comment type="caution">
    <text evidence="7">The sequence shown here is derived from an EMBL/GenBank/DDBJ whole genome shotgun (WGS) entry which is preliminary data.</text>
</comment>
<evidence type="ECO:0000256" key="1">
    <source>
        <dbReference type="ARBA" id="ARBA00001971"/>
    </source>
</evidence>
<dbReference type="AlphaFoldDB" id="A0A561UQE8"/>
<dbReference type="EMBL" id="VIWT01000001">
    <property type="protein sequence ID" value="TWG01586.1"/>
    <property type="molecule type" value="Genomic_DNA"/>
</dbReference>
<dbReference type="InterPro" id="IPR050121">
    <property type="entry name" value="Cytochrome_P450_monoxygenase"/>
</dbReference>
<feature type="binding site" description="axial binding residue" evidence="5">
    <location>
        <position position="391"/>
    </location>
    <ligand>
        <name>heme</name>
        <dbReference type="ChEBI" id="CHEBI:30413"/>
    </ligand>
    <ligandPart>
        <name>Fe</name>
        <dbReference type="ChEBI" id="CHEBI:18248"/>
    </ligandPart>
</feature>
<evidence type="ECO:0000256" key="5">
    <source>
        <dbReference type="PIRSR" id="PIRSR602403-1"/>
    </source>
</evidence>
<organism evidence="7 8">
    <name type="scientific">Kitasatospora viridis</name>
    <dbReference type="NCBI Taxonomy" id="281105"/>
    <lineage>
        <taxon>Bacteria</taxon>
        <taxon>Bacillati</taxon>
        <taxon>Actinomycetota</taxon>
        <taxon>Actinomycetes</taxon>
        <taxon>Kitasatosporales</taxon>
        <taxon>Streptomycetaceae</taxon>
        <taxon>Kitasatospora</taxon>
    </lineage>
</organism>
<keyword evidence="6" id="KW-0560">Oxidoreductase</keyword>
<name>A0A561UQE8_9ACTN</name>
<dbReference type="PROSITE" id="PS00086">
    <property type="entry name" value="CYTOCHROME_P450"/>
    <property type="match status" value="1"/>
</dbReference>
<dbReference type="Gene3D" id="1.10.630.10">
    <property type="entry name" value="Cytochrome P450"/>
    <property type="match status" value="1"/>
</dbReference>
<dbReference type="InterPro" id="IPR036396">
    <property type="entry name" value="Cyt_P450_sf"/>
</dbReference>
<reference evidence="7 8" key="1">
    <citation type="submission" date="2019-06" db="EMBL/GenBank/DDBJ databases">
        <title>Sequencing the genomes of 1000 actinobacteria strains.</title>
        <authorList>
            <person name="Klenk H.-P."/>
        </authorList>
    </citation>
    <scope>NUCLEOTIDE SEQUENCE [LARGE SCALE GENOMIC DNA]</scope>
    <source>
        <strain evidence="7 8">DSM 44826</strain>
    </source>
</reference>
<dbReference type="PANTHER" id="PTHR24305:SF166">
    <property type="entry name" value="CYTOCHROME P450 12A4, MITOCHONDRIAL-RELATED"/>
    <property type="match status" value="1"/>
</dbReference>
<keyword evidence="8" id="KW-1185">Reference proteome</keyword>
<dbReference type="InterPro" id="IPR002403">
    <property type="entry name" value="Cyt_P450_E_grp-IV"/>
</dbReference>
<dbReference type="InterPro" id="IPR001128">
    <property type="entry name" value="Cyt_P450"/>
</dbReference>
<evidence type="ECO:0000256" key="2">
    <source>
        <dbReference type="ARBA" id="ARBA00010617"/>
    </source>
</evidence>
<dbReference type="RefSeq" id="WP_145907930.1">
    <property type="nucleotide sequence ID" value="NZ_BAAAMZ010000007.1"/>
</dbReference>
<evidence type="ECO:0000256" key="4">
    <source>
        <dbReference type="ARBA" id="ARBA00023004"/>
    </source>
</evidence>
<gene>
    <name evidence="7" type="ORF">FHX73_115487</name>
</gene>
<evidence type="ECO:0000256" key="3">
    <source>
        <dbReference type="ARBA" id="ARBA00022723"/>
    </source>
</evidence>
<dbReference type="OrthoDB" id="4746309at2"/>
<dbReference type="Pfam" id="PF00067">
    <property type="entry name" value="p450"/>
    <property type="match status" value="1"/>
</dbReference>
<keyword evidence="6" id="KW-0503">Monooxygenase</keyword>
<dbReference type="PRINTS" id="PR00385">
    <property type="entry name" value="P450"/>
</dbReference>
<evidence type="ECO:0000313" key="7">
    <source>
        <dbReference type="EMBL" id="TWG01586.1"/>
    </source>
</evidence>
<dbReference type="PRINTS" id="PR00465">
    <property type="entry name" value="EP450IV"/>
</dbReference>
<keyword evidence="5 6" id="KW-0349">Heme</keyword>
<keyword evidence="4 5" id="KW-0408">Iron</keyword>
<dbReference type="Proteomes" id="UP000317940">
    <property type="component" value="Unassembled WGS sequence"/>
</dbReference>
<comment type="similarity">
    <text evidence="2 6">Belongs to the cytochrome P450 family.</text>
</comment>
<dbReference type="SUPFAM" id="SSF48264">
    <property type="entry name" value="Cytochrome P450"/>
    <property type="match status" value="1"/>
</dbReference>
<evidence type="ECO:0000256" key="6">
    <source>
        <dbReference type="RuleBase" id="RU000461"/>
    </source>
</evidence>